<evidence type="ECO:0000256" key="3">
    <source>
        <dbReference type="ARBA" id="ARBA00022553"/>
    </source>
</evidence>
<evidence type="ECO:0000259" key="7">
    <source>
        <dbReference type="PROSITE" id="PS51363"/>
    </source>
</evidence>
<dbReference type="InterPro" id="IPR003307">
    <property type="entry name" value="W2_domain"/>
</dbReference>
<dbReference type="Proteomes" id="UP000663877">
    <property type="component" value="Unassembled WGS sequence"/>
</dbReference>
<name>A0A815CP16_9BILA</name>
<feature type="compositionally biased region" description="Low complexity" evidence="6">
    <location>
        <begin position="1077"/>
        <end position="1088"/>
    </location>
</feature>
<dbReference type="OrthoDB" id="514777at2759"/>
<feature type="compositionally biased region" description="Basic and acidic residues" evidence="6">
    <location>
        <begin position="1016"/>
        <end position="1031"/>
    </location>
</feature>
<accession>A0A815CP16</accession>
<dbReference type="InterPro" id="IPR003890">
    <property type="entry name" value="MIF4G-like_typ-3"/>
</dbReference>
<feature type="compositionally biased region" description="Polar residues" evidence="6">
    <location>
        <begin position="1002"/>
        <end position="1015"/>
    </location>
</feature>
<feature type="compositionally biased region" description="Basic and acidic residues" evidence="6">
    <location>
        <begin position="971"/>
        <end position="982"/>
    </location>
</feature>
<dbReference type="GO" id="GO:0016281">
    <property type="term" value="C:eukaryotic translation initiation factor 4F complex"/>
    <property type="evidence" value="ECO:0007669"/>
    <property type="project" value="TreeGrafter"/>
</dbReference>
<evidence type="ECO:0000256" key="5">
    <source>
        <dbReference type="ARBA" id="ARBA00022917"/>
    </source>
</evidence>
<feature type="compositionally biased region" description="Low complexity" evidence="6">
    <location>
        <begin position="164"/>
        <end position="185"/>
    </location>
</feature>
<dbReference type="SMART" id="SM00544">
    <property type="entry name" value="MA3"/>
    <property type="match status" value="1"/>
</dbReference>
<evidence type="ECO:0000313" key="11">
    <source>
        <dbReference type="Proteomes" id="UP000663832"/>
    </source>
</evidence>
<dbReference type="GO" id="GO:0003743">
    <property type="term" value="F:translation initiation factor activity"/>
    <property type="evidence" value="ECO:0007669"/>
    <property type="project" value="UniProtKB-KW"/>
</dbReference>
<feature type="compositionally biased region" description="Polar residues" evidence="6">
    <location>
        <begin position="1"/>
        <end position="29"/>
    </location>
</feature>
<keyword evidence="5" id="KW-0648">Protein biosynthesis</keyword>
<feature type="region of interest" description="Disordered" evidence="6">
    <location>
        <begin position="164"/>
        <end position="213"/>
    </location>
</feature>
<feature type="compositionally biased region" description="Low complexity" evidence="6">
    <location>
        <begin position="331"/>
        <end position="347"/>
    </location>
</feature>
<dbReference type="GO" id="GO:0003729">
    <property type="term" value="F:mRNA binding"/>
    <property type="evidence" value="ECO:0007669"/>
    <property type="project" value="TreeGrafter"/>
</dbReference>
<feature type="compositionally biased region" description="Polar residues" evidence="6">
    <location>
        <begin position="1313"/>
        <end position="1323"/>
    </location>
</feature>
<feature type="region of interest" description="Disordered" evidence="6">
    <location>
        <begin position="228"/>
        <end position="270"/>
    </location>
</feature>
<keyword evidence="2" id="KW-0396">Initiation factor</keyword>
<dbReference type="Pfam" id="PF02847">
    <property type="entry name" value="MA3"/>
    <property type="match status" value="1"/>
</dbReference>
<feature type="region of interest" description="Disordered" evidence="6">
    <location>
        <begin position="533"/>
        <end position="577"/>
    </location>
</feature>
<evidence type="ECO:0000256" key="1">
    <source>
        <dbReference type="ARBA" id="ARBA00005775"/>
    </source>
</evidence>
<sequence length="1495" mass="169087">MSTDPQQYYNNPPATSHQQQNSYFMQNNEFPMPVRNPGSYAPQRFITQQVPNGYPQQYFQQAAYLPAPFVPSSNPRLPNQPHIYQIVRPQNENIPSPQGYIPQYAQYSQGNVNMAQTTPVFHPQQQFFPASYTIQPNNYQIQQTQIPNQQQLQQSAQYTLSTNLQQQAAMHPPQAAPHQQIEQPHVPTSQPSMQQNIPQTNTYAAPPPPEKRQRKPLAIVDPVSHTAVDISTTTPATNPASSVPHGTTNENRQNESTTDSPAASNVKLVNDTNKTQIQTDFRHKIAQLLIDNPSTSVDKNTTQQVASTGSNEDSSTKQTSTKQSENIVPQSTSSASSSRSGSVSRPKSPTPVPSSGISATGSKESTSSKSSEQPQPGYPGIRTRTITDDLPKSTNNKTNQDETKDKRDRSDSQRQQETESSSSIESNEKTNNDSKSTSDETAIKLDEEITSNQTDSHPTPLLSTTESLECVTPPQTPTQLTSDDKSQAAINQRLRYDRHELLRIRDSSGAFPVPSLPDLDIVLKGLTNRLSHPYTGTNSQGRNINPQFHRQMSSSNHPSLTRYSNNAGNSASDSRRKPVIYIPNEPDFENRVANPYKPLDQNKVDANIKVLRDVKAILNKVTPQTYDKLQKQLELLEIDRYERLEGMITIFFSKAVDEPAFSFLYARLCKQFQKKQVTVPSEDGKTVTHYFRQILLTRCQKEFENDYRQEIEYDKRKCEVTAITDEKKRKEEAEKLEEDLVKAKRRKLGNIFFIGELFKLQMLTDTIMYDCIEYLLRDKTDEESLECLCRLLRTIGKELEAKASEKTANKTNLEKHYRELEGITKDHNKEQKASARIRFMIQDLLELRQGSWVPRRAEAKPMTIDEIHEQERIKREQQERDQERDRQQRRDQNRGTAIGSAYSGGNQQQYNDGRGSRGSGIKQQTSRNDDDRVDNRFNVNSLRQLQSTDKQSRGQLAINLAPQRTWAKGSGIEKKPEEDRSFAGRAGKPPAGPVQQIKGKIGSSQGGPSYPLQRQSSRELARENSHRDRENALQSLRKTTTSSGISSPLNTVGNSSMANSREGSRNVSREQSRNASRESSVSERASNVGLTTQLSKTSINESSTVINPDPSNTSFDEEKTQARVHALIEEYTENYSESTDRPVKEALEDLSLFRTPSLDQQAIIVRELFSNVFEAKPRARKAVGHLLDAALNDEIISTDAFTSGFKMTVEAAPDYAVDIPLIWQYIGEIIGAFIGAPTSNMSLIKQILQSAPDDKSKQLFQYIIRYATEFSSQSRIQKFWQTSGFSINDVLKSDLIDSSFTKEYDWLSDTPESEPSTPQTKENVSPRADSQLVKLFKSVNDQGTTVTDPEIIAYIREHMDPNEKFYIRNIVLSYLEACLINRDPQKKIQEDIAKKRMTILNAIIEHKPEAEIQAVYAIQNFVNKLEHPPKMARLLFDIFYDEECVSEDAFFEWLKHPDQSETEGHAVVEMSTKDFFTWLQQAETEVEEGEEEEGN</sequence>
<feature type="compositionally biased region" description="Basic and acidic residues" evidence="6">
    <location>
        <begin position="426"/>
        <end position="447"/>
    </location>
</feature>
<organism evidence="10 12">
    <name type="scientific">Adineta steineri</name>
    <dbReference type="NCBI Taxonomy" id="433720"/>
    <lineage>
        <taxon>Eukaryota</taxon>
        <taxon>Metazoa</taxon>
        <taxon>Spiralia</taxon>
        <taxon>Gnathifera</taxon>
        <taxon>Rotifera</taxon>
        <taxon>Eurotatoria</taxon>
        <taxon>Bdelloidea</taxon>
        <taxon>Adinetida</taxon>
        <taxon>Adinetidae</taxon>
        <taxon>Adineta</taxon>
    </lineage>
</organism>
<feature type="domain" description="MI" evidence="8">
    <location>
        <begin position="1119"/>
        <end position="1249"/>
    </location>
</feature>
<feature type="region of interest" description="Disordered" evidence="6">
    <location>
        <begin position="1306"/>
        <end position="1328"/>
    </location>
</feature>
<dbReference type="EMBL" id="CAJNOM010000114">
    <property type="protein sequence ID" value="CAF1075214.1"/>
    <property type="molecule type" value="Genomic_DNA"/>
</dbReference>
<evidence type="ECO:0000256" key="2">
    <source>
        <dbReference type="ARBA" id="ARBA00022540"/>
    </source>
</evidence>
<dbReference type="GO" id="GO:0006417">
    <property type="term" value="P:regulation of translation"/>
    <property type="evidence" value="ECO:0007669"/>
    <property type="project" value="UniProtKB-KW"/>
</dbReference>
<feature type="compositionally biased region" description="Low complexity" evidence="6">
    <location>
        <begin position="358"/>
        <end position="372"/>
    </location>
</feature>
<feature type="compositionally biased region" description="Basic and acidic residues" evidence="6">
    <location>
        <begin position="858"/>
        <end position="893"/>
    </location>
</feature>
<dbReference type="EMBL" id="CAJNOI010000469">
    <property type="protein sequence ID" value="CAF1286937.1"/>
    <property type="molecule type" value="Genomic_DNA"/>
</dbReference>
<dbReference type="Pfam" id="PF02854">
    <property type="entry name" value="MIF4G"/>
    <property type="match status" value="1"/>
</dbReference>
<protein>
    <submittedName>
        <fullName evidence="10">Uncharacterized protein</fullName>
    </submittedName>
</protein>
<gene>
    <name evidence="10" type="ORF">BJG266_LOCUS31522</name>
    <name evidence="9" type="ORF">QVE165_LOCUS18913</name>
</gene>
<evidence type="ECO:0000313" key="10">
    <source>
        <dbReference type="EMBL" id="CAF1286937.1"/>
    </source>
</evidence>
<feature type="compositionally biased region" description="Polar residues" evidence="6">
    <location>
        <begin position="1032"/>
        <end position="1061"/>
    </location>
</feature>
<keyword evidence="4" id="KW-0810">Translation regulation</keyword>
<dbReference type="InterPro" id="IPR003891">
    <property type="entry name" value="Initiation_fac_eIF4g_MI"/>
</dbReference>
<evidence type="ECO:0000259" key="8">
    <source>
        <dbReference type="PROSITE" id="PS51366"/>
    </source>
</evidence>
<dbReference type="Proteomes" id="UP000663832">
    <property type="component" value="Unassembled WGS sequence"/>
</dbReference>
<feature type="compositionally biased region" description="Polar residues" evidence="6">
    <location>
        <begin position="186"/>
        <end position="203"/>
    </location>
</feature>
<dbReference type="SMART" id="SM00515">
    <property type="entry name" value="eIF5C"/>
    <property type="match status" value="1"/>
</dbReference>
<feature type="compositionally biased region" description="Polar residues" evidence="6">
    <location>
        <begin position="294"/>
        <end position="313"/>
    </location>
</feature>
<evidence type="ECO:0000256" key="4">
    <source>
        <dbReference type="ARBA" id="ARBA00022845"/>
    </source>
</evidence>
<reference evidence="10" key="1">
    <citation type="submission" date="2021-02" db="EMBL/GenBank/DDBJ databases">
        <authorList>
            <person name="Nowell W R."/>
        </authorList>
    </citation>
    <scope>NUCLEOTIDE SEQUENCE</scope>
</reference>
<proteinExistence type="inferred from homology"/>
<feature type="compositionally biased region" description="Polar residues" evidence="6">
    <location>
        <begin position="1089"/>
        <end position="1114"/>
    </location>
</feature>
<dbReference type="PROSITE" id="PS51366">
    <property type="entry name" value="MI"/>
    <property type="match status" value="1"/>
</dbReference>
<feature type="compositionally biased region" description="Polar residues" evidence="6">
    <location>
        <begin position="533"/>
        <end position="572"/>
    </location>
</feature>
<feature type="region of interest" description="Disordered" evidence="6">
    <location>
        <begin position="1"/>
        <end position="30"/>
    </location>
</feature>
<comment type="caution">
    <text evidence="10">The sequence shown here is derived from an EMBL/GenBank/DDBJ whole genome shotgun (WGS) entry which is preliminary data.</text>
</comment>
<feature type="compositionally biased region" description="Polar residues" evidence="6">
    <location>
        <begin position="450"/>
        <end position="467"/>
    </location>
</feature>
<evidence type="ECO:0000256" key="6">
    <source>
        <dbReference type="SAM" id="MobiDB-lite"/>
    </source>
</evidence>
<keyword evidence="3" id="KW-0597">Phosphoprotein</keyword>
<dbReference type="Gene3D" id="1.25.40.180">
    <property type="match status" value="3"/>
</dbReference>
<dbReference type="PANTHER" id="PTHR23253">
    <property type="entry name" value="EUKARYOTIC TRANSLATION INITIATION FACTOR 4 GAMMA"/>
    <property type="match status" value="1"/>
</dbReference>
<feature type="compositionally biased region" description="Low complexity" evidence="6">
    <location>
        <begin position="231"/>
        <end position="242"/>
    </location>
</feature>
<feature type="region of interest" description="Disordered" evidence="6">
    <location>
        <begin position="294"/>
        <end position="487"/>
    </location>
</feature>
<comment type="similarity">
    <text evidence="1">Belongs to the eukaryotic initiation factor 4G family.</text>
</comment>
<dbReference type="SMART" id="SM00543">
    <property type="entry name" value="MIF4G"/>
    <property type="match status" value="1"/>
</dbReference>
<dbReference type="PROSITE" id="PS51363">
    <property type="entry name" value="W2"/>
    <property type="match status" value="1"/>
</dbReference>
<feature type="compositionally biased region" description="Basic and acidic residues" evidence="6">
    <location>
        <begin position="399"/>
        <end position="417"/>
    </location>
</feature>
<dbReference type="PANTHER" id="PTHR23253:SF78">
    <property type="entry name" value="EUKARYOTIC TRANSLATION INITIATION FACTOR 4G1, ISOFORM B-RELATED"/>
    <property type="match status" value="1"/>
</dbReference>
<feature type="region of interest" description="Disordered" evidence="6">
    <location>
        <begin position="858"/>
        <end position="1119"/>
    </location>
</feature>
<feature type="domain" description="W2" evidence="7">
    <location>
        <begin position="1314"/>
        <end position="1489"/>
    </location>
</feature>
<dbReference type="Pfam" id="PF02020">
    <property type="entry name" value="W2"/>
    <property type="match status" value="1"/>
</dbReference>
<evidence type="ECO:0000313" key="12">
    <source>
        <dbReference type="Proteomes" id="UP000663877"/>
    </source>
</evidence>
<evidence type="ECO:0000313" key="9">
    <source>
        <dbReference type="EMBL" id="CAF1075214.1"/>
    </source>
</evidence>
<keyword evidence="11" id="KW-1185">Reference proteome</keyword>
<dbReference type="InterPro" id="IPR016024">
    <property type="entry name" value="ARM-type_fold"/>
</dbReference>
<feature type="compositionally biased region" description="Basic and acidic residues" evidence="6">
    <location>
        <begin position="1062"/>
        <end position="1076"/>
    </location>
</feature>
<feature type="compositionally biased region" description="Polar residues" evidence="6">
    <location>
        <begin position="244"/>
        <end position="263"/>
    </location>
</feature>
<dbReference type="SUPFAM" id="SSF48371">
    <property type="entry name" value="ARM repeat"/>
    <property type="match status" value="3"/>
</dbReference>